<proteinExistence type="predicted"/>
<gene>
    <name evidence="1" type="ORF">T12_1189</name>
</gene>
<reference evidence="1 2" key="1">
    <citation type="submission" date="2015-01" db="EMBL/GenBank/DDBJ databases">
        <title>Evolution of Trichinella species and genotypes.</title>
        <authorList>
            <person name="Korhonen P.K."/>
            <person name="Edoardo P."/>
            <person name="Giuseppe L.R."/>
            <person name="Gasser R.B."/>
        </authorList>
    </citation>
    <scope>NUCLEOTIDE SEQUENCE [LARGE SCALE GENOMIC DNA]</scope>
    <source>
        <strain evidence="1">ISS2496</strain>
    </source>
</reference>
<dbReference type="AlphaFoldDB" id="A0A0V0ZGH7"/>
<comment type="caution">
    <text evidence="1">The sequence shown here is derived from an EMBL/GenBank/DDBJ whole genome shotgun (WGS) entry which is preliminary data.</text>
</comment>
<accession>A0A0V0ZGH7</accession>
<evidence type="ECO:0000313" key="2">
    <source>
        <dbReference type="Proteomes" id="UP000054783"/>
    </source>
</evidence>
<sequence length="67" mass="7899">MYGYLNLLSLSNNAAMASQKLLRIVQVSTQTTQCLWNKWALKMEYCLSKHIAMLPTFFEISREIRNW</sequence>
<name>A0A0V0ZGH7_9BILA</name>
<feature type="non-terminal residue" evidence="1">
    <location>
        <position position="67"/>
    </location>
</feature>
<dbReference type="EMBL" id="JYDQ01000191">
    <property type="protein sequence ID" value="KRY11549.1"/>
    <property type="molecule type" value="Genomic_DNA"/>
</dbReference>
<keyword evidence="2" id="KW-1185">Reference proteome</keyword>
<evidence type="ECO:0000313" key="1">
    <source>
        <dbReference type="EMBL" id="KRY11549.1"/>
    </source>
</evidence>
<dbReference type="Proteomes" id="UP000054783">
    <property type="component" value="Unassembled WGS sequence"/>
</dbReference>
<protein>
    <submittedName>
        <fullName evidence="1">Uncharacterized protein</fullName>
    </submittedName>
</protein>
<organism evidence="1 2">
    <name type="scientific">Trichinella patagoniensis</name>
    <dbReference type="NCBI Taxonomy" id="990121"/>
    <lineage>
        <taxon>Eukaryota</taxon>
        <taxon>Metazoa</taxon>
        <taxon>Ecdysozoa</taxon>
        <taxon>Nematoda</taxon>
        <taxon>Enoplea</taxon>
        <taxon>Dorylaimia</taxon>
        <taxon>Trichinellida</taxon>
        <taxon>Trichinellidae</taxon>
        <taxon>Trichinella</taxon>
    </lineage>
</organism>